<dbReference type="Proteomes" id="UP000001349">
    <property type="component" value="Chromosome"/>
</dbReference>
<dbReference type="HOGENOM" id="CLU_1003597_0_0_9"/>
<evidence type="ECO:0000313" key="2">
    <source>
        <dbReference type="EMBL" id="ACL76973.1"/>
    </source>
</evidence>
<dbReference type="AlphaFoldDB" id="B8I6Y1"/>
<keyword evidence="1" id="KW-0812">Transmembrane</keyword>
<gene>
    <name evidence="2" type="ordered locus">Ccel_2649</name>
</gene>
<feature type="transmembrane region" description="Helical" evidence="1">
    <location>
        <begin position="162"/>
        <end position="179"/>
    </location>
</feature>
<accession>B8I6Y1</accession>
<keyword evidence="1" id="KW-1133">Transmembrane helix</keyword>
<dbReference type="EMBL" id="CP001348">
    <property type="protein sequence ID" value="ACL76973.1"/>
    <property type="molecule type" value="Genomic_DNA"/>
</dbReference>
<dbReference type="KEGG" id="cce:Ccel_2649"/>
<feature type="transmembrane region" description="Helical" evidence="1">
    <location>
        <begin position="231"/>
        <end position="252"/>
    </location>
</feature>
<dbReference type="RefSeq" id="WP_015926057.1">
    <property type="nucleotide sequence ID" value="NC_011898.1"/>
</dbReference>
<feature type="transmembrane region" description="Helical" evidence="1">
    <location>
        <begin position="199"/>
        <end position="219"/>
    </location>
</feature>
<evidence type="ECO:0000256" key="1">
    <source>
        <dbReference type="SAM" id="Phobius"/>
    </source>
</evidence>
<feature type="transmembrane region" description="Helical" evidence="1">
    <location>
        <begin position="45"/>
        <end position="64"/>
    </location>
</feature>
<reference evidence="2 3" key="1">
    <citation type="submission" date="2009-01" db="EMBL/GenBank/DDBJ databases">
        <title>Complete sequence of Clostridium cellulolyticum H10.</title>
        <authorList>
            <consortium name="US DOE Joint Genome Institute"/>
            <person name="Lucas S."/>
            <person name="Copeland A."/>
            <person name="Lapidus A."/>
            <person name="Glavina del Rio T."/>
            <person name="Dalin E."/>
            <person name="Tice H."/>
            <person name="Bruce D."/>
            <person name="Goodwin L."/>
            <person name="Pitluck S."/>
            <person name="Chertkov O."/>
            <person name="Saunders E."/>
            <person name="Brettin T."/>
            <person name="Detter J.C."/>
            <person name="Han C."/>
            <person name="Larimer F."/>
            <person name="Land M."/>
            <person name="Hauser L."/>
            <person name="Kyrpides N."/>
            <person name="Ivanova N."/>
            <person name="Zhou J."/>
            <person name="Richardson P."/>
        </authorList>
    </citation>
    <scope>NUCLEOTIDE SEQUENCE [LARGE SCALE GENOMIC DNA]</scope>
    <source>
        <strain evidence="3">ATCC 35319 / DSM 5812 / JCM 6584 / H10</strain>
    </source>
</reference>
<feature type="transmembrane region" description="Helical" evidence="1">
    <location>
        <begin position="258"/>
        <end position="276"/>
    </location>
</feature>
<feature type="transmembrane region" description="Helical" evidence="1">
    <location>
        <begin position="121"/>
        <end position="141"/>
    </location>
</feature>
<keyword evidence="1" id="KW-0472">Membrane</keyword>
<proteinExistence type="predicted"/>
<keyword evidence="3" id="KW-1185">Reference proteome</keyword>
<dbReference type="OrthoDB" id="2962700at2"/>
<name>B8I6Y1_RUMCH</name>
<feature type="transmembrane region" description="Helical" evidence="1">
    <location>
        <begin position="12"/>
        <end position="33"/>
    </location>
</feature>
<evidence type="ECO:0000313" key="3">
    <source>
        <dbReference type="Proteomes" id="UP000001349"/>
    </source>
</evidence>
<sequence precursor="true">MGSKTIRKKQIIITNILAIFVASTLAILSKVMLPSAVNVEDFNSIFVKVLGFQIVASLYFIMIYTHSAVVTQLFGKNAKLSNIQIGMRFGICFGLIFLLGMQEVVVSASPFSKWGLGFVRYQFFMGIGEAVVAFALCTIISMLTIENKKSECLREDTRYNRVLTVALIALTFTAERVIAYKTGIISSDIETFPVPSYGWTILFGIILGCCYEILYPIFSEDKNPVSQSFKLVVAAIGLSWIIFNSFIGWILDGAMAEVLIRSGLDVTIFFITALGIRKHAIKNINIKRGCHEGNNP</sequence>
<dbReference type="eggNOG" id="ENOG5032DR0">
    <property type="taxonomic scope" value="Bacteria"/>
</dbReference>
<protein>
    <submittedName>
        <fullName evidence="2">Uncharacterized protein</fullName>
    </submittedName>
</protein>
<feature type="transmembrane region" description="Helical" evidence="1">
    <location>
        <begin position="85"/>
        <end position="101"/>
    </location>
</feature>
<organism evidence="2 3">
    <name type="scientific">Ruminiclostridium cellulolyticum (strain ATCC 35319 / DSM 5812 / JCM 6584 / H10)</name>
    <name type="common">Clostridium cellulolyticum</name>
    <dbReference type="NCBI Taxonomy" id="394503"/>
    <lineage>
        <taxon>Bacteria</taxon>
        <taxon>Bacillati</taxon>
        <taxon>Bacillota</taxon>
        <taxon>Clostridia</taxon>
        <taxon>Eubacteriales</taxon>
        <taxon>Oscillospiraceae</taxon>
        <taxon>Ruminiclostridium</taxon>
    </lineage>
</organism>